<accession>A0A9P5ANT7</accession>
<feature type="compositionally biased region" description="Polar residues" evidence="1">
    <location>
        <begin position="354"/>
        <end position="364"/>
    </location>
</feature>
<reference evidence="2" key="2">
    <citation type="submission" date="2020-02" db="EMBL/GenBank/DDBJ databases">
        <title>Identification and distribution of gene clusters putatively required for synthesis of sphingolipid metabolism inhibitors in phylogenetically diverse species of the filamentous fungus Fusarium.</title>
        <authorList>
            <person name="Kim H.-S."/>
            <person name="Busman M."/>
            <person name="Brown D.W."/>
            <person name="Divon H."/>
            <person name="Uhlig S."/>
            <person name="Proctor R.H."/>
        </authorList>
    </citation>
    <scope>NUCLEOTIDE SEQUENCE</scope>
    <source>
        <strain evidence="2">NRRL 25174</strain>
    </source>
</reference>
<feature type="compositionally biased region" description="Basic and acidic residues" evidence="1">
    <location>
        <begin position="121"/>
        <end position="131"/>
    </location>
</feature>
<dbReference type="Proteomes" id="UP000730481">
    <property type="component" value="Unassembled WGS sequence"/>
</dbReference>
<evidence type="ECO:0000313" key="2">
    <source>
        <dbReference type="EMBL" id="KAF4342009.1"/>
    </source>
</evidence>
<feature type="compositionally biased region" description="Basic and acidic residues" evidence="1">
    <location>
        <begin position="245"/>
        <end position="255"/>
    </location>
</feature>
<feature type="compositionally biased region" description="Low complexity" evidence="1">
    <location>
        <begin position="32"/>
        <end position="41"/>
    </location>
</feature>
<dbReference type="SMART" id="SM00384">
    <property type="entry name" value="AT_hook"/>
    <property type="match status" value="2"/>
</dbReference>
<feature type="region of interest" description="Disordered" evidence="1">
    <location>
        <begin position="1"/>
        <end position="279"/>
    </location>
</feature>
<evidence type="ECO:0000313" key="3">
    <source>
        <dbReference type="Proteomes" id="UP000730481"/>
    </source>
</evidence>
<evidence type="ECO:0000256" key="1">
    <source>
        <dbReference type="SAM" id="MobiDB-lite"/>
    </source>
</evidence>
<gene>
    <name evidence="2" type="ORF">FBEOM_4059</name>
</gene>
<dbReference type="AlphaFoldDB" id="A0A9P5ANT7"/>
<proteinExistence type="predicted"/>
<protein>
    <recommendedName>
        <fullName evidence="4">AT hook domain-containing protein</fullName>
    </recommendedName>
</protein>
<reference evidence="2" key="1">
    <citation type="journal article" date="2017" name="Mycologia">
        <title>Fusarium algeriense, sp. nov., a novel toxigenic crown rot pathogen of durum wheat from Algeria is nested in the Fusarium burgessii species complex.</title>
        <authorList>
            <person name="Laraba I."/>
            <person name="Keddad A."/>
            <person name="Boureghda H."/>
            <person name="Abdallah N."/>
            <person name="Vaughan M.M."/>
            <person name="Proctor R.H."/>
            <person name="Busman M."/>
            <person name="O'Donnell K."/>
        </authorList>
    </citation>
    <scope>NUCLEOTIDE SEQUENCE</scope>
    <source>
        <strain evidence="2">NRRL 25174</strain>
    </source>
</reference>
<feature type="region of interest" description="Disordered" evidence="1">
    <location>
        <begin position="339"/>
        <end position="593"/>
    </location>
</feature>
<feature type="compositionally biased region" description="Polar residues" evidence="1">
    <location>
        <begin position="382"/>
        <end position="391"/>
    </location>
</feature>
<comment type="caution">
    <text evidence="2">The sequence shown here is derived from an EMBL/GenBank/DDBJ whole genome shotgun (WGS) entry which is preliminary data.</text>
</comment>
<dbReference type="InterPro" id="IPR017956">
    <property type="entry name" value="AT_hook_DNA-bd_motif"/>
</dbReference>
<feature type="compositionally biased region" description="Basic and acidic residues" evidence="1">
    <location>
        <begin position="189"/>
        <end position="201"/>
    </location>
</feature>
<feature type="compositionally biased region" description="Polar residues" evidence="1">
    <location>
        <begin position="60"/>
        <end position="72"/>
    </location>
</feature>
<dbReference type="OrthoDB" id="5404794at2759"/>
<feature type="compositionally biased region" description="Basic residues" evidence="1">
    <location>
        <begin position="171"/>
        <end position="180"/>
    </location>
</feature>
<feature type="compositionally biased region" description="Basic and acidic residues" evidence="1">
    <location>
        <begin position="531"/>
        <end position="547"/>
    </location>
</feature>
<name>A0A9P5ANT7_9HYPO</name>
<evidence type="ECO:0008006" key="4">
    <source>
        <dbReference type="Google" id="ProtNLM"/>
    </source>
</evidence>
<dbReference type="EMBL" id="PVQB02000165">
    <property type="protein sequence ID" value="KAF4342009.1"/>
    <property type="molecule type" value="Genomic_DNA"/>
</dbReference>
<feature type="compositionally biased region" description="Basic and acidic residues" evidence="1">
    <location>
        <begin position="474"/>
        <end position="487"/>
    </location>
</feature>
<keyword evidence="3" id="KW-1185">Reference proteome</keyword>
<feature type="compositionally biased region" description="Polar residues" evidence="1">
    <location>
        <begin position="92"/>
        <end position="103"/>
    </location>
</feature>
<sequence>MPPIIILDSDDEEDGSFSPPPNVQAPFSFGPAEYEAQAQAEIEAENDSSRRVSRATTSTNPSFFQNIYNEQNDAARGYVPEPTAVSHDPDQHSVSSSEMTTPTLFKRTVTGLIEPSSSSSARDHPARKEKSNGNYLDGWTQASTLGRRKAPMAAMDDMWDVPSSPDERPVRPKVKLKVKNSRAQSDSDPDSRHVQESDKLSKVPGSRSGRSDDTSSSKKRRKFGRPEPSFQGSNDVDLVAIPFSHDNEGGYHESQLEPTPSMLPPTLPVNAEDGSFFIPTNPLTEAQKLEYDSVQLPSSDSQNRQLPPMRQFNINLASSGDATNVNTPRSNGTYLMSTAPPPPPSSVMDPNRATIGQATGNRWDSSPDVISAIDSPPKQKATRQLDQTRQGDSLKPANDEIGAEQQAEPRELPFMHEAAFDDYAPQKAAKTKKSRGRPKKKAVEEPASVAEAPSPQPEVVEPVAKTKKKRGRPRKSDQADAKEESPKIDPSASTNDASLSEDAVRPEKKTKIENEESRSKDELADESEMESSLKDNSREISILKESDPNVLTKSVSSLDDDVAPKASDVTTEKEEKPQRPAITSRGSTPSKGLSAIINKPVYRVGLSKKSRIAPLLKCLRKE</sequence>
<dbReference type="GO" id="GO:0003677">
    <property type="term" value="F:DNA binding"/>
    <property type="evidence" value="ECO:0007669"/>
    <property type="project" value="InterPro"/>
</dbReference>
<organism evidence="2 3">
    <name type="scientific">Fusarium beomiforme</name>
    <dbReference type="NCBI Taxonomy" id="44412"/>
    <lineage>
        <taxon>Eukaryota</taxon>
        <taxon>Fungi</taxon>
        <taxon>Dikarya</taxon>
        <taxon>Ascomycota</taxon>
        <taxon>Pezizomycotina</taxon>
        <taxon>Sordariomycetes</taxon>
        <taxon>Hypocreomycetidae</taxon>
        <taxon>Hypocreales</taxon>
        <taxon>Nectriaceae</taxon>
        <taxon>Fusarium</taxon>
        <taxon>Fusarium burgessii species complex</taxon>
    </lineage>
</organism>
<feature type="compositionally biased region" description="Basic and acidic residues" evidence="1">
    <location>
        <begin position="502"/>
        <end position="522"/>
    </location>
</feature>
<feature type="compositionally biased region" description="Basic residues" evidence="1">
    <location>
        <begin position="429"/>
        <end position="440"/>
    </location>
</feature>